<keyword evidence="11" id="KW-0325">Glycoprotein</keyword>
<dbReference type="InterPro" id="IPR013525">
    <property type="entry name" value="ABC2_TM"/>
</dbReference>
<dbReference type="GO" id="GO:0005524">
    <property type="term" value="F:ATP binding"/>
    <property type="evidence" value="ECO:0007669"/>
    <property type="project" value="UniProtKB-KW"/>
</dbReference>
<feature type="transmembrane region" description="Helical" evidence="13">
    <location>
        <begin position="845"/>
        <end position="867"/>
    </location>
</feature>
<dbReference type="RefSeq" id="XP_011387676.1">
    <property type="nucleotide sequence ID" value="XM_011389374.1"/>
</dbReference>
<dbReference type="GO" id="GO:0140359">
    <property type="term" value="F:ABC-type transporter activity"/>
    <property type="evidence" value="ECO:0007669"/>
    <property type="project" value="InterPro"/>
</dbReference>
<dbReference type="InterPro" id="IPR003593">
    <property type="entry name" value="AAA+_ATPase"/>
</dbReference>
<dbReference type="EMBL" id="CM003142">
    <property type="protein sequence ID" value="KIS70530.1"/>
    <property type="molecule type" value="Genomic_DNA"/>
</dbReference>
<evidence type="ECO:0000256" key="8">
    <source>
        <dbReference type="ARBA" id="ARBA00022840"/>
    </source>
</evidence>
<feature type="transmembrane region" description="Helical" evidence="13">
    <location>
        <begin position="935"/>
        <end position="955"/>
    </location>
</feature>
<dbReference type="Pfam" id="PF00005">
    <property type="entry name" value="ABC_tran"/>
    <property type="match status" value="1"/>
</dbReference>
<dbReference type="VEuPathDB" id="FungiDB:UMAG_01700"/>
<dbReference type="CDD" id="cd03213">
    <property type="entry name" value="ABCG_EPDR"/>
    <property type="match status" value="1"/>
</dbReference>
<sequence length="1101" mass="120124">MLAPRPPRQGSLGCMGSRPLLMLVSALIICVTFLTNVDAARTTTTRGMAPALNRRYAQAYTSIFSNASIADIPGRPPNCPPCPEPDCFNCQLPAYECYQFGECNEYDGLCKCPVGFGGPDCLSPLCGSPADGSKRFPKGEPGENKSCQCSDGWHGLNCNVCKTDAACSNFLLGGERLGENGTCYDGGATIQQSFQECDVTNQKIVDMLPGRPPQVTFSCDKSDASCNFQFWIGARESFYCGLSDCQESIEIGKSSNRTSYDCKKVSCQCIPGRMLCGESGSIDISEFLTEEIKGPGKMSCKADPDGVRKCRFEEPGMNGLISDVFGDEAIFITCKSGECIHFSQVPGYQVPIAPEKPVTWVVISAIAAILIVILSISLLWMLGRHYKDDEVRLGNVRLPEEEADLMKDHIPAALHWENVGYRIGSKALLDGITGSVKPGEVMAIVGASGAGKTTFLDILARREKRGITSGTVLINGRKMSNQEYKRVVGFVDQEDLLMETLTVYETVLYSALLRLPRDMSLEAKKFRTLETMQELGILGIKDSRIGGSGFTAGGSKEGRGISGGEKRRVSIACELVTSPSILFCDEPTSGLDAYNAYNVVQSLVTLAKTYNRTVIFSIHQPRSNIVALFDKLLLLAEGRVVYSGPFNRCGDYFDQVGHPCPPGFNIADFLIDLTARRSPVATDDVEQDVEGGGSAGSSGPRNDTGIVTTGTSSRDESTELRTRRNSMVEDSSSSGGVRKKTSRIANGLRSAFANGQGNGHDVWIPALSSGKLVHLVNSFAESDMSNETKRELDAFLGRQSEGVVNELPDVGSQSSLLRSYKKAGLWTQFKILSGRAFKNLYRDPILMFAHFGLAIVLALFCGVLYHGVTNDIAGFQNRLGLFFFILSLFGFSCLTSLGVFANERALFVRERSNGYYSPLTYFTSKLLFDMLPLRVVPPFLFGGCVYFLVGLVPGVAEFWKFVLTLVLFSLCASSAVFLISIAIEDTGVANLVGSLTMLFSLLFAGLLINRDRIPAYLRWLQHLSFFHAAYEALIVNELRNLSLKEHKYGIDIEVPAASIISSFGFNSQAFWFPDIVTLAALFGAFTLASLVWLVLFVRERK</sequence>
<feature type="signal peptide" evidence="14">
    <location>
        <begin position="1"/>
        <end position="39"/>
    </location>
</feature>
<comment type="subcellular location">
    <subcellularLocation>
        <location evidence="1">Endoplasmic reticulum membrane</location>
        <topology evidence="1">Multi-pass membrane protein</topology>
    </subcellularLocation>
</comment>
<feature type="transmembrane region" description="Helical" evidence="13">
    <location>
        <begin position="358"/>
        <end position="382"/>
    </location>
</feature>
<dbReference type="PROSITE" id="PS50893">
    <property type="entry name" value="ABC_TRANSPORTER_2"/>
    <property type="match status" value="1"/>
</dbReference>
<keyword evidence="4 13" id="KW-0812">Transmembrane</keyword>
<organism evidence="16 17">
    <name type="scientific">Mycosarcoma maydis</name>
    <name type="common">Corn smut fungus</name>
    <name type="synonym">Ustilago maydis</name>
    <dbReference type="NCBI Taxonomy" id="5270"/>
    <lineage>
        <taxon>Eukaryota</taxon>
        <taxon>Fungi</taxon>
        <taxon>Dikarya</taxon>
        <taxon>Basidiomycota</taxon>
        <taxon>Ustilaginomycotina</taxon>
        <taxon>Ustilaginomycetes</taxon>
        <taxon>Ustilaginales</taxon>
        <taxon>Ustilaginaceae</taxon>
        <taxon>Mycosarcoma</taxon>
    </lineage>
</organism>
<dbReference type="GO" id="GO:0016020">
    <property type="term" value="C:membrane"/>
    <property type="evidence" value="ECO:0000318"/>
    <property type="project" value="GO_Central"/>
</dbReference>
<dbReference type="Pfam" id="PF19055">
    <property type="entry name" value="ABC2_membrane_7"/>
    <property type="match status" value="1"/>
</dbReference>
<dbReference type="SUPFAM" id="SSF52540">
    <property type="entry name" value="P-loop containing nucleoside triphosphate hydrolases"/>
    <property type="match status" value="1"/>
</dbReference>
<feature type="domain" description="ABC transporter" evidence="15">
    <location>
        <begin position="414"/>
        <end position="662"/>
    </location>
</feature>
<evidence type="ECO:0000256" key="7">
    <source>
        <dbReference type="ARBA" id="ARBA00022824"/>
    </source>
</evidence>
<evidence type="ECO:0000256" key="6">
    <source>
        <dbReference type="ARBA" id="ARBA00022741"/>
    </source>
</evidence>
<feature type="region of interest" description="Disordered" evidence="12">
    <location>
        <begin position="681"/>
        <end position="740"/>
    </location>
</feature>
<dbReference type="AlphaFoldDB" id="A0A0D1E812"/>
<evidence type="ECO:0000256" key="9">
    <source>
        <dbReference type="ARBA" id="ARBA00022989"/>
    </source>
</evidence>
<gene>
    <name evidence="16" type="ORF">UMAG_01700</name>
</gene>
<dbReference type="GO" id="GO:0055085">
    <property type="term" value="P:transmembrane transport"/>
    <property type="evidence" value="ECO:0000318"/>
    <property type="project" value="GO_Central"/>
</dbReference>
<dbReference type="FunFam" id="3.40.50.300:FF:000702">
    <property type="entry name" value="ABC transporter (Adp1)"/>
    <property type="match status" value="1"/>
</dbReference>
<proteinExistence type="inferred from homology"/>
<dbReference type="PANTHER" id="PTHR48041">
    <property type="entry name" value="ABC TRANSPORTER G FAMILY MEMBER 28"/>
    <property type="match status" value="1"/>
</dbReference>
<dbReference type="InterPro" id="IPR017871">
    <property type="entry name" value="ABC_transporter-like_CS"/>
</dbReference>
<dbReference type="PROSITE" id="PS01186">
    <property type="entry name" value="EGF_2"/>
    <property type="match status" value="1"/>
</dbReference>
<feature type="transmembrane region" description="Helical" evidence="13">
    <location>
        <begin position="961"/>
        <end position="981"/>
    </location>
</feature>
<dbReference type="Pfam" id="PF01061">
    <property type="entry name" value="ABC2_membrane"/>
    <property type="match status" value="1"/>
</dbReference>
<dbReference type="PROSITE" id="PS00022">
    <property type="entry name" value="EGF_1"/>
    <property type="match status" value="1"/>
</dbReference>
<keyword evidence="9 13" id="KW-1133">Transmembrane helix</keyword>
<keyword evidence="5 14" id="KW-0732">Signal</keyword>
<feature type="compositionally biased region" description="Basic and acidic residues" evidence="12">
    <location>
        <begin position="713"/>
        <end position="722"/>
    </location>
</feature>
<dbReference type="InterPro" id="IPR000742">
    <property type="entry name" value="EGF"/>
</dbReference>
<evidence type="ECO:0000313" key="16">
    <source>
        <dbReference type="EMBL" id="KIS70530.1"/>
    </source>
</evidence>
<keyword evidence="3" id="KW-0813">Transport</keyword>
<evidence type="ECO:0000256" key="1">
    <source>
        <dbReference type="ARBA" id="ARBA00004477"/>
    </source>
</evidence>
<keyword evidence="7" id="KW-0256">Endoplasmic reticulum</keyword>
<accession>A0A0D1E812</accession>
<evidence type="ECO:0000259" key="15">
    <source>
        <dbReference type="PROSITE" id="PS50893"/>
    </source>
</evidence>
<dbReference type="OMA" id="FNCQLDA"/>
<comment type="similarity">
    <text evidence="2">Belongs to the ABC transporter superfamily. ABCG family. Eye pigment precursor importer (TC 3.A.1.204) subfamily.</text>
</comment>
<feature type="chain" id="PRO_5002229968" description="ABC transporter domain-containing protein" evidence="14">
    <location>
        <begin position="40"/>
        <end position="1101"/>
    </location>
</feature>
<feature type="transmembrane region" description="Helical" evidence="13">
    <location>
        <begin position="1075"/>
        <end position="1097"/>
    </location>
</feature>
<keyword evidence="17" id="KW-1185">Reference proteome</keyword>
<dbReference type="InParanoid" id="A0A0D1E812"/>
<dbReference type="PANTHER" id="PTHR48041:SF2">
    <property type="entry name" value="ATP-DEPENDENT PERMEASE-RELATED"/>
    <property type="match status" value="1"/>
</dbReference>
<keyword evidence="10 13" id="KW-0472">Membrane</keyword>
<dbReference type="InterPro" id="IPR050352">
    <property type="entry name" value="ABCG_transporters"/>
</dbReference>
<evidence type="ECO:0000313" key="17">
    <source>
        <dbReference type="Proteomes" id="UP000000561"/>
    </source>
</evidence>
<name>A0A0D1E812_MYCMD</name>
<dbReference type="InterPro" id="IPR003439">
    <property type="entry name" value="ABC_transporter-like_ATP-bd"/>
</dbReference>
<evidence type="ECO:0000256" key="4">
    <source>
        <dbReference type="ARBA" id="ARBA00022692"/>
    </source>
</evidence>
<dbReference type="SMART" id="SM00382">
    <property type="entry name" value="AAA"/>
    <property type="match status" value="1"/>
</dbReference>
<keyword evidence="8" id="KW-0067">ATP-binding</keyword>
<dbReference type="InterPro" id="IPR043926">
    <property type="entry name" value="ABCG_dom"/>
</dbReference>
<dbReference type="PROSITE" id="PS00211">
    <property type="entry name" value="ABC_TRANSPORTER_1"/>
    <property type="match status" value="1"/>
</dbReference>
<dbReference type="Gene3D" id="3.40.50.300">
    <property type="entry name" value="P-loop containing nucleotide triphosphate hydrolases"/>
    <property type="match status" value="1"/>
</dbReference>
<dbReference type="InterPro" id="IPR027417">
    <property type="entry name" value="P-loop_NTPase"/>
</dbReference>
<evidence type="ECO:0000256" key="5">
    <source>
        <dbReference type="ARBA" id="ARBA00022729"/>
    </source>
</evidence>
<dbReference type="eggNOG" id="KOG0061">
    <property type="taxonomic scope" value="Eukaryota"/>
</dbReference>
<feature type="transmembrane region" description="Helical" evidence="13">
    <location>
        <begin position="879"/>
        <end position="901"/>
    </location>
</feature>
<evidence type="ECO:0000256" key="10">
    <source>
        <dbReference type="ARBA" id="ARBA00023136"/>
    </source>
</evidence>
<dbReference type="STRING" id="237631.A0A0D1E812"/>
<dbReference type="GeneID" id="23562622"/>
<dbReference type="OrthoDB" id="66620at2759"/>
<dbReference type="Proteomes" id="UP000000561">
    <property type="component" value="Chromosome 3"/>
</dbReference>
<dbReference type="KEGG" id="uma:UMAG_01700"/>
<evidence type="ECO:0000256" key="13">
    <source>
        <dbReference type="SAM" id="Phobius"/>
    </source>
</evidence>
<protein>
    <recommendedName>
        <fullName evidence="15">ABC transporter domain-containing protein</fullName>
    </recommendedName>
</protein>
<evidence type="ECO:0000256" key="11">
    <source>
        <dbReference type="ARBA" id="ARBA00023180"/>
    </source>
</evidence>
<evidence type="ECO:0000256" key="12">
    <source>
        <dbReference type="SAM" id="MobiDB-lite"/>
    </source>
</evidence>
<dbReference type="GO" id="GO:0005789">
    <property type="term" value="C:endoplasmic reticulum membrane"/>
    <property type="evidence" value="ECO:0007669"/>
    <property type="project" value="UniProtKB-SubCell"/>
</dbReference>
<feature type="transmembrane region" description="Helical" evidence="13">
    <location>
        <begin position="988"/>
        <end position="1008"/>
    </location>
</feature>
<evidence type="ECO:0000256" key="14">
    <source>
        <dbReference type="SAM" id="SignalP"/>
    </source>
</evidence>
<reference evidence="16 17" key="1">
    <citation type="journal article" date="2006" name="Nature">
        <title>Insights from the genome of the biotrophic fungal plant pathogen Ustilago maydis.</title>
        <authorList>
            <person name="Kamper J."/>
            <person name="Kahmann R."/>
            <person name="Bolker M."/>
            <person name="Ma L.J."/>
            <person name="Brefort T."/>
            <person name="Saville B.J."/>
            <person name="Banuett F."/>
            <person name="Kronstad J.W."/>
            <person name="Gold S.E."/>
            <person name="Muller O."/>
            <person name="Perlin M.H."/>
            <person name="Wosten H.A."/>
            <person name="de Vries R."/>
            <person name="Ruiz-Herrera J."/>
            <person name="Reynaga-Pena C.G."/>
            <person name="Snetselaar K."/>
            <person name="McCann M."/>
            <person name="Perez-Martin J."/>
            <person name="Feldbrugge M."/>
            <person name="Basse C.W."/>
            <person name="Steinberg G."/>
            <person name="Ibeas J.I."/>
            <person name="Holloman W."/>
            <person name="Guzman P."/>
            <person name="Farman M."/>
            <person name="Stajich J.E."/>
            <person name="Sentandreu R."/>
            <person name="Gonzalez-Prieto J.M."/>
            <person name="Kennell J.C."/>
            <person name="Molina L."/>
            <person name="Schirawski J."/>
            <person name="Mendoza-Mendoza A."/>
            <person name="Greilinger D."/>
            <person name="Munch K."/>
            <person name="Rossel N."/>
            <person name="Scherer M."/>
            <person name="Vranes M."/>
            <person name="Ladendorf O."/>
            <person name="Vincon V."/>
            <person name="Fuchs U."/>
            <person name="Sandrock B."/>
            <person name="Meng S."/>
            <person name="Ho E.C."/>
            <person name="Cahill M.J."/>
            <person name="Boyce K.J."/>
            <person name="Klose J."/>
            <person name="Klosterman S.J."/>
            <person name="Deelstra H.J."/>
            <person name="Ortiz-Castellanos L."/>
            <person name="Li W."/>
            <person name="Sanchez-Alonso P."/>
            <person name="Schreier P.H."/>
            <person name="Hauser-Hahn I."/>
            <person name="Vaupel M."/>
            <person name="Koopmann E."/>
            <person name="Friedrich G."/>
            <person name="Voss H."/>
            <person name="Schluter T."/>
            <person name="Margolis J."/>
            <person name="Platt D."/>
            <person name="Swimmer C."/>
            <person name="Gnirke A."/>
            <person name="Chen F."/>
            <person name="Vysotskaia V."/>
            <person name="Mannhaupt G."/>
            <person name="Guldener U."/>
            <person name="Munsterkotter M."/>
            <person name="Haase D."/>
            <person name="Oesterheld M."/>
            <person name="Mewes H.W."/>
            <person name="Mauceli E.W."/>
            <person name="DeCaprio D."/>
            <person name="Wade C.M."/>
            <person name="Butler J."/>
            <person name="Young S."/>
            <person name="Jaffe D.B."/>
            <person name="Calvo S."/>
            <person name="Nusbaum C."/>
            <person name="Galagan J."/>
            <person name="Birren B.W."/>
        </authorList>
    </citation>
    <scope>NUCLEOTIDE SEQUENCE [LARGE SCALE GENOMIC DNA]</scope>
    <source>
        <strain evidence="17">DSM 14603 / FGSC 9021 / UM521</strain>
    </source>
</reference>
<feature type="compositionally biased region" description="Polar residues" evidence="12">
    <location>
        <begin position="697"/>
        <end position="712"/>
    </location>
</feature>
<dbReference type="GO" id="GO:0016887">
    <property type="term" value="F:ATP hydrolysis activity"/>
    <property type="evidence" value="ECO:0007669"/>
    <property type="project" value="InterPro"/>
</dbReference>
<keyword evidence="6" id="KW-0547">Nucleotide-binding</keyword>
<evidence type="ECO:0000256" key="3">
    <source>
        <dbReference type="ARBA" id="ARBA00022448"/>
    </source>
</evidence>
<dbReference type="GO" id="GO:0042626">
    <property type="term" value="F:ATPase-coupled transmembrane transporter activity"/>
    <property type="evidence" value="ECO:0000318"/>
    <property type="project" value="GO_Central"/>
</dbReference>
<evidence type="ECO:0000256" key="2">
    <source>
        <dbReference type="ARBA" id="ARBA00005814"/>
    </source>
</evidence>